<organism evidence="2 3">
    <name type="scientific">Pantoea conspicua</name>
    <dbReference type="NCBI Taxonomy" id="472705"/>
    <lineage>
        <taxon>Bacteria</taxon>
        <taxon>Pseudomonadati</taxon>
        <taxon>Pseudomonadota</taxon>
        <taxon>Gammaproteobacteria</taxon>
        <taxon>Enterobacterales</taxon>
        <taxon>Erwiniaceae</taxon>
        <taxon>Pantoea</taxon>
    </lineage>
</organism>
<dbReference type="Proteomes" id="UP000193933">
    <property type="component" value="Unassembled WGS sequence"/>
</dbReference>
<accession>A0A1X1C0J3</accession>
<dbReference type="EMBL" id="MLFN01000005">
    <property type="protein sequence ID" value="ORM54998.1"/>
    <property type="molecule type" value="Genomic_DNA"/>
</dbReference>
<comment type="caution">
    <text evidence="2">The sequence shown here is derived from an EMBL/GenBank/DDBJ whole genome shotgun (WGS) entry which is preliminary data.</text>
</comment>
<protein>
    <submittedName>
        <fullName evidence="2">Cytoplasmic protein</fullName>
    </submittedName>
</protein>
<dbReference type="PIRSF" id="PIRSF020632">
    <property type="entry name" value="YeaR"/>
    <property type="match status" value="1"/>
</dbReference>
<evidence type="ECO:0000259" key="1">
    <source>
        <dbReference type="Pfam" id="PF09313"/>
    </source>
</evidence>
<dbReference type="RefSeq" id="WP_094119583.1">
    <property type="nucleotide sequence ID" value="NZ_MLFN01000005.1"/>
</dbReference>
<dbReference type="STRING" id="472705.GCA_001743465_00253"/>
<evidence type="ECO:0000313" key="3">
    <source>
        <dbReference type="Proteomes" id="UP000193933"/>
    </source>
</evidence>
<sequence>MTRIIPQHFVHTRSTPFWNRESVPAALLTHHNTRAGVYGRLSVMCGAVKYFGFASENETTHEMDVTINAGQFGISPPQYWHRIELLTDDTCFNIDFFADPDVALTGNGFEREVHIPPRAKN</sequence>
<dbReference type="OrthoDB" id="6506618at2"/>
<keyword evidence="3" id="KW-1185">Reference proteome</keyword>
<dbReference type="InterPro" id="IPR015392">
    <property type="entry name" value="TehB/YeaR-like_dom"/>
</dbReference>
<dbReference type="Gene3D" id="2.60.120.10">
    <property type="entry name" value="Jelly Rolls"/>
    <property type="match status" value="1"/>
</dbReference>
<evidence type="ECO:0000313" key="2">
    <source>
        <dbReference type="EMBL" id="ORM54998.1"/>
    </source>
</evidence>
<dbReference type="AlphaFoldDB" id="A0A1X1C0J3"/>
<proteinExistence type="predicted"/>
<dbReference type="InterPro" id="IPR014710">
    <property type="entry name" value="RmlC-like_jellyroll"/>
</dbReference>
<gene>
    <name evidence="2" type="ORF">HA41_03235</name>
</gene>
<dbReference type="Pfam" id="PF09313">
    <property type="entry name" value="TehB-like"/>
    <property type="match status" value="1"/>
</dbReference>
<reference evidence="2 3" key="1">
    <citation type="journal article" date="2017" name="Antonie Van Leeuwenhoek">
        <title>Phylogenomic resolution of the bacterial genus Pantoea and its relationship with Erwinia and Tatumella.</title>
        <authorList>
            <person name="Palmer M."/>
            <person name="Steenkamp E.T."/>
            <person name="Coetzee M.P."/>
            <person name="Chan W.Y."/>
            <person name="van Zyl E."/>
            <person name="De Maayer P."/>
            <person name="Coutinho T.A."/>
            <person name="Blom J."/>
            <person name="Smits T.H."/>
            <person name="Duffy B."/>
            <person name="Venter S.N."/>
        </authorList>
    </citation>
    <scope>NUCLEOTIDE SEQUENCE [LARGE SCALE GENOMIC DNA]</scope>
    <source>
        <strain evidence="2 3">LMG 24534</strain>
    </source>
</reference>
<dbReference type="SUPFAM" id="SSF51197">
    <property type="entry name" value="Clavaminate synthase-like"/>
    <property type="match status" value="1"/>
</dbReference>
<feature type="domain" description="TehB/YeaR-like" evidence="1">
    <location>
        <begin position="13"/>
        <end position="94"/>
    </location>
</feature>
<dbReference type="InterPro" id="IPR014510">
    <property type="entry name" value="Tellurite-R_YeaR"/>
</dbReference>
<name>A0A1X1C0J3_9GAMM</name>